<dbReference type="Proteomes" id="UP000825729">
    <property type="component" value="Unassembled WGS sequence"/>
</dbReference>
<sequence>MERDFLGLNSKEPLAVVKEEFKDVGKDTGFLGPTGMQWSTFPSKISALPQFMSFKTSQEDRPKKLIFDPHTPSAFQPVSTSDAYDSIQKISGGPPRSFNIERQNTHFALPTYLAQPVDAHGMSVIRSHDMRPYPVSNHHISVAMSNPFFKVHGTNSTAVPVRQQPLGGIPLTTPHSVVPVTGTYALRNNSKPATGCAQLTIFYGGTVNVYDDISVEKAQAIMFLAGNGNTNPATASRSPVNNSAPVKPEPCSGLSSPISVTSHSNAQSGSGSSHPEDLLSTKSVGALTAPSSSKPSKPEPSPPIPISSSTSLMPAAVPQARKASLARFLEKRKERVMSAAPYCIPKKTPESSSESEVAGKSPSASMGHLSNKDQSWCAGPQKNTAESSNLQTKLEI</sequence>
<dbReference type="PANTHER" id="PTHR33077">
    <property type="entry name" value="PROTEIN TIFY 4A-RELATED-RELATED"/>
    <property type="match status" value="1"/>
</dbReference>
<keyword evidence="2" id="KW-1184">Jasmonic acid signaling pathway</keyword>
<feature type="domain" description="Tify" evidence="4">
    <location>
        <begin position="192"/>
        <end position="227"/>
    </location>
</feature>
<dbReference type="EMBL" id="JAINDJ010000002">
    <property type="protein sequence ID" value="KAG9458738.1"/>
    <property type="molecule type" value="Genomic_DNA"/>
</dbReference>
<comment type="caution">
    <text evidence="5">The sequence shown here is derived from an EMBL/GenBank/DDBJ whole genome shotgun (WGS) entry which is preliminary data.</text>
</comment>
<feature type="region of interest" description="Disordered" evidence="3">
    <location>
        <begin position="233"/>
        <end position="315"/>
    </location>
</feature>
<keyword evidence="2" id="KW-0539">Nucleus</keyword>
<feature type="region of interest" description="Disordered" evidence="3">
    <location>
        <begin position="337"/>
        <end position="396"/>
    </location>
</feature>
<reference evidence="5 6" key="1">
    <citation type="submission" date="2021-07" db="EMBL/GenBank/DDBJ databases">
        <title>The Aristolochia fimbriata genome: insights into angiosperm evolution, floral development and chemical biosynthesis.</title>
        <authorList>
            <person name="Jiao Y."/>
        </authorList>
    </citation>
    <scope>NUCLEOTIDE SEQUENCE [LARGE SCALE GENOMIC DNA]</scope>
    <source>
        <strain evidence="5">IBCAS-2021</strain>
        <tissue evidence="5">Leaf</tissue>
    </source>
</reference>
<dbReference type="InterPro" id="IPR010399">
    <property type="entry name" value="Tify_dom"/>
</dbReference>
<dbReference type="GO" id="GO:0031347">
    <property type="term" value="P:regulation of defense response"/>
    <property type="evidence" value="ECO:0007669"/>
    <property type="project" value="UniProtKB-UniRule"/>
</dbReference>
<organism evidence="5 6">
    <name type="scientific">Aristolochia fimbriata</name>
    <name type="common">White veined hardy Dutchman's pipe vine</name>
    <dbReference type="NCBI Taxonomy" id="158543"/>
    <lineage>
        <taxon>Eukaryota</taxon>
        <taxon>Viridiplantae</taxon>
        <taxon>Streptophyta</taxon>
        <taxon>Embryophyta</taxon>
        <taxon>Tracheophyta</taxon>
        <taxon>Spermatophyta</taxon>
        <taxon>Magnoliopsida</taxon>
        <taxon>Magnoliidae</taxon>
        <taxon>Piperales</taxon>
        <taxon>Aristolochiaceae</taxon>
        <taxon>Aristolochia</taxon>
    </lineage>
</organism>
<feature type="compositionally biased region" description="Polar residues" evidence="3">
    <location>
        <begin position="381"/>
        <end position="396"/>
    </location>
</feature>
<keyword evidence="6" id="KW-1185">Reference proteome</keyword>
<dbReference type="SMART" id="SM00979">
    <property type="entry name" value="TIFY"/>
    <property type="match status" value="1"/>
</dbReference>
<comment type="function">
    <text evidence="2">Repressor of jasmonate responses.</text>
</comment>
<dbReference type="Pfam" id="PF06200">
    <property type="entry name" value="tify"/>
    <property type="match status" value="1"/>
</dbReference>
<evidence type="ECO:0000256" key="2">
    <source>
        <dbReference type="RuleBase" id="RU369065"/>
    </source>
</evidence>
<dbReference type="InterPro" id="IPR018467">
    <property type="entry name" value="CCT_CS"/>
</dbReference>
<dbReference type="GO" id="GO:2000022">
    <property type="term" value="P:regulation of jasmonic acid mediated signaling pathway"/>
    <property type="evidence" value="ECO:0007669"/>
    <property type="project" value="UniProtKB-UniRule"/>
</dbReference>
<name>A0AAV7FC82_ARIFI</name>
<dbReference type="GO" id="GO:0005634">
    <property type="term" value="C:nucleus"/>
    <property type="evidence" value="ECO:0007669"/>
    <property type="project" value="UniProtKB-SubCell"/>
</dbReference>
<dbReference type="Pfam" id="PF09425">
    <property type="entry name" value="Jas_motif"/>
    <property type="match status" value="1"/>
</dbReference>
<proteinExistence type="inferred from homology"/>
<evidence type="ECO:0000256" key="1">
    <source>
        <dbReference type="ARBA" id="ARBA00008614"/>
    </source>
</evidence>
<feature type="compositionally biased region" description="Low complexity" evidence="3">
    <location>
        <begin position="262"/>
        <end position="273"/>
    </location>
</feature>
<evidence type="ECO:0000259" key="4">
    <source>
        <dbReference type="PROSITE" id="PS51320"/>
    </source>
</evidence>
<dbReference type="InterPro" id="IPR040390">
    <property type="entry name" value="TIFY/JAZ"/>
</dbReference>
<protein>
    <recommendedName>
        <fullName evidence="2">Protein TIFY</fullName>
    </recommendedName>
    <alternativeName>
        <fullName evidence="2">Jasmonate ZIM domain-containing protein</fullName>
    </alternativeName>
</protein>
<evidence type="ECO:0000313" key="5">
    <source>
        <dbReference type="EMBL" id="KAG9458738.1"/>
    </source>
</evidence>
<comment type="domain">
    <text evidence="2">The jas domain is required for interaction with COI1.</text>
</comment>
<dbReference type="AlphaFoldDB" id="A0AAV7FC82"/>
<accession>A0AAV7FC82</accession>
<evidence type="ECO:0000256" key="3">
    <source>
        <dbReference type="SAM" id="MobiDB-lite"/>
    </source>
</evidence>
<evidence type="ECO:0000313" key="6">
    <source>
        <dbReference type="Proteomes" id="UP000825729"/>
    </source>
</evidence>
<comment type="similarity">
    <text evidence="1 2">Belongs to the TIFY/JAZ family.</text>
</comment>
<dbReference type="PANTHER" id="PTHR33077:SF149">
    <property type="entry name" value="PROTEIN TIFY"/>
    <property type="match status" value="1"/>
</dbReference>
<dbReference type="PROSITE" id="PS51320">
    <property type="entry name" value="TIFY"/>
    <property type="match status" value="1"/>
</dbReference>
<comment type="subcellular location">
    <subcellularLocation>
        <location evidence="2">Nucleus</location>
    </subcellularLocation>
</comment>
<dbReference type="GO" id="GO:0009611">
    <property type="term" value="P:response to wounding"/>
    <property type="evidence" value="ECO:0007669"/>
    <property type="project" value="UniProtKB-UniRule"/>
</dbReference>
<feature type="compositionally biased region" description="Polar residues" evidence="3">
    <location>
        <begin position="233"/>
        <end position="244"/>
    </location>
</feature>
<gene>
    <name evidence="5" type="ORF">H6P81_003246</name>
</gene>